<keyword evidence="10" id="KW-0539">Nucleus</keyword>
<evidence type="ECO:0000313" key="15">
    <source>
        <dbReference type="Proteomes" id="UP001458880"/>
    </source>
</evidence>
<feature type="domain" description="C2H2-type" evidence="13">
    <location>
        <begin position="240"/>
        <end position="262"/>
    </location>
</feature>
<evidence type="ECO:0000256" key="12">
    <source>
        <dbReference type="SAM" id="MobiDB-lite"/>
    </source>
</evidence>
<evidence type="ECO:0000313" key="14">
    <source>
        <dbReference type="EMBL" id="KAK9747093.1"/>
    </source>
</evidence>
<evidence type="ECO:0000256" key="10">
    <source>
        <dbReference type="ARBA" id="ARBA00023242"/>
    </source>
</evidence>
<sequence length="604" mass="69382">MENTEGRELLENVTISNVNESQYMIQRVPVVSPQLLSTELLQHHNGLVVDLGAGDFIPVNYTSEDLLSQDLTEEDRNLAAALVAVQLSQQQKQQQLQDSNVIINTTLPSLVAATSLDDGKVNLGDQQLMLSDKNGLNNGYLQIVESESLYKQSLMPKISTFDARDFSSHDVYSRNEELLIKAEEELETAASQRDSDGETKSDNRSSKKSLPHKKRISRKLKKTIPIIRKTTITPIHQAAFVCQICNGSFQDQLRFFEHLKAHYEPDVIIQLGNGPETKTKQTSSKQQTKSDNLISSFLTTCIQCNKTFRRQKAYEAHMRDFHSKDDLNEFSEPEDLMAGIDVNTSVQNTVNDTKEWYNGEDELHVTEEDLRQLVAQEYICHLCMKTFNLRAALQEHMWTCKIDHPDSTKETLQSEQPKKKGKKKTTEYHCSECSRVFMHKNSLVYHMRGHTGIRPHPCNQCGKSFFAASALKVHLRLHSGDKPYRCEYCGRYFRQWGDLKYHCVSIHSDQKQYQCEYCGKDFARKYSLIVHRRIHTGEKNYKCEFCGKTFRASSYLQNHRRIHTNFVGKHSGHHRICKIIDGYIQEKSLIPASYAENDLECDLI</sequence>
<keyword evidence="7" id="KW-0805">Transcription regulation</keyword>
<feature type="domain" description="C2H2-type" evidence="13">
    <location>
        <begin position="541"/>
        <end position="565"/>
    </location>
</feature>
<gene>
    <name evidence="14" type="ORF">QE152_g5557</name>
</gene>
<keyword evidence="4" id="KW-0677">Repeat</keyword>
<feature type="domain" description="C2H2-type" evidence="13">
    <location>
        <begin position="299"/>
        <end position="327"/>
    </location>
</feature>
<evidence type="ECO:0000256" key="11">
    <source>
        <dbReference type="PROSITE-ProRule" id="PRU00042"/>
    </source>
</evidence>
<evidence type="ECO:0000259" key="13">
    <source>
        <dbReference type="PROSITE" id="PS50157"/>
    </source>
</evidence>
<comment type="similarity">
    <text evidence="2">Belongs to the krueppel C2H2-type zinc-finger protein family.</text>
</comment>
<keyword evidence="9" id="KW-0804">Transcription</keyword>
<evidence type="ECO:0000256" key="4">
    <source>
        <dbReference type="ARBA" id="ARBA00022737"/>
    </source>
</evidence>
<feature type="domain" description="C2H2-type" evidence="13">
    <location>
        <begin position="456"/>
        <end position="483"/>
    </location>
</feature>
<feature type="domain" description="C2H2-type" evidence="13">
    <location>
        <begin position="378"/>
        <end position="405"/>
    </location>
</feature>
<feature type="compositionally biased region" description="Basic and acidic residues" evidence="12">
    <location>
        <begin position="193"/>
        <end position="205"/>
    </location>
</feature>
<keyword evidence="5 11" id="KW-0863">Zinc-finger</keyword>
<dbReference type="PANTHER" id="PTHR24404">
    <property type="entry name" value="ZINC FINGER PROTEIN"/>
    <property type="match status" value="1"/>
</dbReference>
<dbReference type="Gene3D" id="3.30.160.60">
    <property type="entry name" value="Classic Zinc Finger"/>
    <property type="match status" value="6"/>
</dbReference>
<evidence type="ECO:0000256" key="6">
    <source>
        <dbReference type="ARBA" id="ARBA00022833"/>
    </source>
</evidence>
<dbReference type="EMBL" id="JASPKY010000034">
    <property type="protein sequence ID" value="KAK9747093.1"/>
    <property type="molecule type" value="Genomic_DNA"/>
</dbReference>
<evidence type="ECO:0000256" key="1">
    <source>
        <dbReference type="ARBA" id="ARBA00004123"/>
    </source>
</evidence>
<keyword evidence="6" id="KW-0862">Zinc</keyword>
<keyword evidence="8" id="KW-0238">DNA-binding</keyword>
<dbReference type="SMART" id="SM00355">
    <property type="entry name" value="ZnF_C2H2"/>
    <property type="match status" value="8"/>
</dbReference>
<keyword evidence="15" id="KW-1185">Reference proteome</keyword>
<dbReference type="Pfam" id="PF00096">
    <property type="entry name" value="zf-C2H2"/>
    <property type="match status" value="6"/>
</dbReference>
<evidence type="ECO:0000256" key="3">
    <source>
        <dbReference type="ARBA" id="ARBA00022723"/>
    </source>
</evidence>
<dbReference type="GO" id="GO:0006357">
    <property type="term" value="P:regulation of transcription by RNA polymerase II"/>
    <property type="evidence" value="ECO:0007669"/>
    <property type="project" value="TreeGrafter"/>
</dbReference>
<evidence type="ECO:0000256" key="2">
    <source>
        <dbReference type="ARBA" id="ARBA00006991"/>
    </source>
</evidence>
<dbReference type="SUPFAM" id="SSF57667">
    <property type="entry name" value="beta-beta-alpha zinc fingers"/>
    <property type="match status" value="4"/>
</dbReference>
<dbReference type="GO" id="GO:0003700">
    <property type="term" value="F:DNA-binding transcription factor activity"/>
    <property type="evidence" value="ECO:0007669"/>
    <property type="project" value="TreeGrafter"/>
</dbReference>
<dbReference type="PANTHER" id="PTHR24404:SF114">
    <property type="entry name" value="KLUMPFUSS, ISOFORM B-RELATED"/>
    <property type="match status" value="1"/>
</dbReference>
<evidence type="ECO:0000256" key="5">
    <source>
        <dbReference type="ARBA" id="ARBA00022771"/>
    </source>
</evidence>
<keyword evidence="3" id="KW-0479">Metal-binding</keyword>
<feature type="domain" description="C2H2-type" evidence="13">
    <location>
        <begin position="484"/>
        <end position="512"/>
    </location>
</feature>
<reference evidence="14 15" key="1">
    <citation type="journal article" date="2024" name="BMC Genomics">
        <title>De novo assembly and annotation of Popillia japonica's genome with initial clues to its potential as an invasive pest.</title>
        <authorList>
            <person name="Cucini C."/>
            <person name="Boschi S."/>
            <person name="Funari R."/>
            <person name="Cardaioli E."/>
            <person name="Iannotti N."/>
            <person name="Marturano G."/>
            <person name="Paoli F."/>
            <person name="Bruttini M."/>
            <person name="Carapelli A."/>
            <person name="Frati F."/>
            <person name="Nardi F."/>
        </authorList>
    </citation>
    <scope>NUCLEOTIDE SEQUENCE [LARGE SCALE GENOMIC DNA]</scope>
    <source>
        <strain evidence="14">DMR45628</strain>
    </source>
</reference>
<dbReference type="FunFam" id="3.30.160.60:FF:001963">
    <property type="entry name" value="Replication initiator 1"/>
    <property type="match status" value="1"/>
</dbReference>
<proteinExistence type="inferred from homology"/>
<feature type="domain" description="C2H2-type" evidence="13">
    <location>
        <begin position="428"/>
        <end position="455"/>
    </location>
</feature>
<dbReference type="GO" id="GO:0005634">
    <property type="term" value="C:nucleus"/>
    <property type="evidence" value="ECO:0007669"/>
    <property type="project" value="UniProtKB-SubCell"/>
</dbReference>
<dbReference type="InterPro" id="IPR013087">
    <property type="entry name" value="Znf_C2H2_type"/>
</dbReference>
<dbReference type="GO" id="GO:0000978">
    <property type="term" value="F:RNA polymerase II cis-regulatory region sequence-specific DNA binding"/>
    <property type="evidence" value="ECO:0007669"/>
    <property type="project" value="TreeGrafter"/>
</dbReference>
<dbReference type="AlphaFoldDB" id="A0AAW1MMW6"/>
<dbReference type="GO" id="GO:0008270">
    <property type="term" value="F:zinc ion binding"/>
    <property type="evidence" value="ECO:0007669"/>
    <property type="project" value="UniProtKB-KW"/>
</dbReference>
<dbReference type="InterPro" id="IPR036236">
    <property type="entry name" value="Znf_C2H2_sf"/>
</dbReference>
<comment type="subcellular location">
    <subcellularLocation>
        <location evidence="1">Nucleus</location>
    </subcellularLocation>
</comment>
<dbReference type="FunFam" id="3.30.160.60:FF:000557">
    <property type="entry name" value="zinc finger and SCAN domain-containing protein 29"/>
    <property type="match status" value="1"/>
</dbReference>
<dbReference type="Proteomes" id="UP001458880">
    <property type="component" value="Unassembled WGS sequence"/>
</dbReference>
<comment type="caution">
    <text evidence="14">The sequence shown here is derived from an EMBL/GenBank/DDBJ whole genome shotgun (WGS) entry which is preliminary data.</text>
</comment>
<evidence type="ECO:0000256" key="7">
    <source>
        <dbReference type="ARBA" id="ARBA00023015"/>
    </source>
</evidence>
<evidence type="ECO:0000256" key="9">
    <source>
        <dbReference type="ARBA" id="ARBA00023163"/>
    </source>
</evidence>
<feature type="region of interest" description="Disordered" evidence="12">
    <location>
        <begin position="187"/>
        <end position="214"/>
    </location>
</feature>
<dbReference type="InterPro" id="IPR050589">
    <property type="entry name" value="Ikaros_C2H2-ZF"/>
</dbReference>
<evidence type="ECO:0000256" key="8">
    <source>
        <dbReference type="ARBA" id="ARBA00023125"/>
    </source>
</evidence>
<dbReference type="FunFam" id="3.30.160.60:FF:000075">
    <property type="entry name" value="Putative zinc finger protein 536"/>
    <property type="match status" value="1"/>
</dbReference>
<organism evidence="14 15">
    <name type="scientific">Popillia japonica</name>
    <name type="common">Japanese beetle</name>
    <dbReference type="NCBI Taxonomy" id="7064"/>
    <lineage>
        <taxon>Eukaryota</taxon>
        <taxon>Metazoa</taxon>
        <taxon>Ecdysozoa</taxon>
        <taxon>Arthropoda</taxon>
        <taxon>Hexapoda</taxon>
        <taxon>Insecta</taxon>
        <taxon>Pterygota</taxon>
        <taxon>Neoptera</taxon>
        <taxon>Endopterygota</taxon>
        <taxon>Coleoptera</taxon>
        <taxon>Polyphaga</taxon>
        <taxon>Scarabaeiformia</taxon>
        <taxon>Scarabaeidae</taxon>
        <taxon>Rutelinae</taxon>
        <taxon>Popillia</taxon>
    </lineage>
</organism>
<dbReference type="FunFam" id="3.30.160.60:FF:000100">
    <property type="entry name" value="Zinc finger 45-like"/>
    <property type="match status" value="1"/>
</dbReference>
<dbReference type="PROSITE" id="PS50157">
    <property type="entry name" value="ZINC_FINGER_C2H2_2"/>
    <property type="match status" value="8"/>
</dbReference>
<accession>A0AAW1MMW6</accession>
<name>A0AAW1MMW6_POPJA</name>
<dbReference type="PROSITE" id="PS00028">
    <property type="entry name" value="ZINC_FINGER_C2H2_1"/>
    <property type="match status" value="7"/>
</dbReference>
<protein>
    <submittedName>
        <fullName evidence="14">Zinc finger, C2H2 type</fullName>
    </submittedName>
</protein>
<feature type="domain" description="C2H2-type" evidence="13">
    <location>
        <begin position="513"/>
        <end position="540"/>
    </location>
</feature>